<dbReference type="GO" id="GO:0008817">
    <property type="term" value="F:corrinoid adenosyltransferase activity"/>
    <property type="evidence" value="ECO:0007669"/>
    <property type="project" value="InterPro"/>
</dbReference>
<comment type="caution">
    <text evidence="1">The sequence shown here is derived from an EMBL/GenBank/DDBJ whole genome shotgun (WGS) entry which is preliminary data.</text>
</comment>
<evidence type="ECO:0008006" key="3">
    <source>
        <dbReference type="Google" id="ProtNLM"/>
    </source>
</evidence>
<reference evidence="1 2" key="1">
    <citation type="journal article" date="2016" name="Nat. Commun.">
        <title>Thousands of microbial genomes shed light on interconnected biogeochemical processes in an aquifer system.</title>
        <authorList>
            <person name="Anantharaman K."/>
            <person name="Brown C.T."/>
            <person name="Hug L.A."/>
            <person name="Sharon I."/>
            <person name="Castelle C.J."/>
            <person name="Probst A.J."/>
            <person name="Thomas B.C."/>
            <person name="Singh A."/>
            <person name="Wilkins M.J."/>
            <person name="Karaoz U."/>
            <person name="Brodie E.L."/>
            <person name="Williams K.H."/>
            <person name="Hubbard S.S."/>
            <person name="Banfield J.F."/>
        </authorList>
    </citation>
    <scope>NUCLEOTIDE SEQUENCE [LARGE SCALE GENOMIC DNA]</scope>
</reference>
<dbReference type="PIRSF" id="PIRSF015617">
    <property type="entry name" value="Adensltrnsf_CobA"/>
    <property type="match status" value="1"/>
</dbReference>
<dbReference type="STRING" id="1797593.A3A65_03550"/>
<dbReference type="Pfam" id="PF02572">
    <property type="entry name" value="CobA_CobO_BtuR"/>
    <property type="match status" value="1"/>
</dbReference>
<dbReference type="EMBL" id="MHCL01000016">
    <property type="protein sequence ID" value="OGY21133.1"/>
    <property type="molecule type" value="Genomic_DNA"/>
</dbReference>
<dbReference type="SUPFAM" id="SSF52540">
    <property type="entry name" value="P-loop containing nucleoside triphosphate hydrolases"/>
    <property type="match status" value="2"/>
</dbReference>
<organism evidence="1 2">
    <name type="scientific">Candidatus Chisholmbacteria bacterium RIFCSPLOWO2_01_FULL_49_14</name>
    <dbReference type="NCBI Taxonomy" id="1797593"/>
    <lineage>
        <taxon>Bacteria</taxon>
        <taxon>Candidatus Chisholmiibacteriota</taxon>
    </lineage>
</organism>
<dbReference type="InterPro" id="IPR027417">
    <property type="entry name" value="P-loop_NTPase"/>
</dbReference>
<gene>
    <name evidence="1" type="ORF">A3A65_03550</name>
</gene>
<proteinExistence type="predicted"/>
<accession>A0A1G1W0H7</accession>
<dbReference type="Proteomes" id="UP000176723">
    <property type="component" value="Unassembled WGS sequence"/>
</dbReference>
<dbReference type="Gene3D" id="3.40.50.300">
    <property type="entry name" value="P-loop containing nucleotide triphosphate hydrolases"/>
    <property type="match status" value="1"/>
</dbReference>
<evidence type="ECO:0000313" key="1">
    <source>
        <dbReference type="EMBL" id="OGY21133.1"/>
    </source>
</evidence>
<dbReference type="AlphaFoldDB" id="A0A1G1W0H7"/>
<name>A0A1G1W0H7_9BACT</name>
<dbReference type="InterPro" id="IPR003724">
    <property type="entry name" value="CblAdoTrfase_CobA"/>
</dbReference>
<evidence type="ECO:0000313" key="2">
    <source>
        <dbReference type="Proteomes" id="UP000176723"/>
    </source>
</evidence>
<dbReference type="PANTHER" id="PTHR46638:SF1">
    <property type="entry name" value="CORRINOID ADENOSYLTRANSFERASE"/>
    <property type="match status" value="1"/>
</dbReference>
<dbReference type="GO" id="GO:0009236">
    <property type="term" value="P:cobalamin biosynthetic process"/>
    <property type="evidence" value="ECO:0007669"/>
    <property type="project" value="InterPro"/>
</dbReference>
<dbReference type="GO" id="GO:0005524">
    <property type="term" value="F:ATP binding"/>
    <property type="evidence" value="ECO:0007669"/>
    <property type="project" value="InterPro"/>
</dbReference>
<protein>
    <recommendedName>
        <fullName evidence="3">Cob(I)yrinic acid a,c-diamide adenosyltransferase</fullName>
    </recommendedName>
</protein>
<dbReference type="PANTHER" id="PTHR46638">
    <property type="entry name" value="CORRINOID ADENOSYLTRANSFERASE"/>
    <property type="match status" value="1"/>
</dbReference>
<sequence>MNKGLIYVFTGDGKGKTSAAIGVGVRAALSGMKVAMVCWYKSPDWKVSEFTLPKQLKRFQVFPMGVGFRITNYESRITNKRGKDVKTASLTGGGRVVDTSSEDEHREAARVALKKAKDLVGRVDVLILDEVNNAIKDRLIDLSDVVDLITQRGKTHLVLTGRGAEIKIVSMADLVTEMRKVKHPFDLGKKAIRGLDY</sequence>